<gene>
    <name evidence="8" type="primary">era</name>
    <name evidence="13" type="ordered locus">Fraau_1068</name>
</gene>
<keyword evidence="6 8" id="KW-0694">RNA-binding</keyword>
<keyword evidence="3 8" id="KW-0690">Ribosome biogenesis</keyword>
<dbReference type="GO" id="GO:0000028">
    <property type="term" value="P:ribosomal small subunit assembly"/>
    <property type="evidence" value="ECO:0007669"/>
    <property type="project" value="TreeGrafter"/>
</dbReference>
<evidence type="ECO:0000256" key="8">
    <source>
        <dbReference type="HAMAP-Rule" id="MF_00367"/>
    </source>
</evidence>
<name>H8L393_FRAAD</name>
<proteinExistence type="inferred from homology"/>
<feature type="region of interest" description="G3" evidence="9">
    <location>
        <begin position="72"/>
        <end position="75"/>
    </location>
</feature>
<dbReference type="PROSITE" id="PS51713">
    <property type="entry name" value="G_ERA"/>
    <property type="match status" value="1"/>
</dbReference>
<dbReference type="Gene3D" id="3.30.300.20">
    <property type="match status" value="1"/>
</dbReference>
<dbReference type="HOGENOM" id="CLU_038009_1_2_6"/>
<feature type="domain" description="KH type-2" evidence="11">
    <location>
        <begin position="208"/>
        <end position="293"/>
    </location>
</feature>
<dbReference type="InterPro" id="IPR030388">
    <property type="entry name" value="G_ERA_dom"/>
</dbReference>
<dbReference type="GO" id="GO:0005886">
    <property type="term" value="C:plasma membrane"/>
    <property type="evidence" value="ECO:0007669"/>
    <property type="project" value="UniProtKB-SubCell"/>
</dbReference>
<comment type="function">
    <text evidence="8">An essential GTPase that binds both GDP and GTP, with rapid nucleotide exchange. Plays a role in 16S rRNA processing and 30S ribosomal subunit biogenesis and possibly also in cell cycle regulation and energy metabolism.</text>
</comment>
<reference evidence="13" key="1">
    <citation type="submission" date="2012-02" db="EMBL/GenBank/DDBJ databases">
        <title>The complete genome of Frateuria aurantia DSM 6220.</title>
        <authorList>
            <consortium name="US DOE Joint Genome Institute (JGI-PGF)"/>
            <person name="Lucas S."/>
            <person name="Copeland A."/>
            <person name="Lapidus A."/>
            <person name="Glavina del Rio T."/>
            <person name="Dalin E."/>
            <person name="Tice H."/>
            <person name="Bruce D."/>
            <person name="Goodwin L."/>
            <person name="Pitluck S."/>
            <person name="Peters L."/>
            <person name="Ovchinnikova G."/>
            <person name="Teshima H."/>
            <person name="Kyrpides N."/>
            <person name="Mavromatis K."/>
            <person name="Ivanova N."/>
            <person name="Brettin T."/>
            <person name="Detter J.C."/>
            <person name="Han C."/>
            <person name="Larimer F."/>
            <person name="Land M."/>
            <person name="Hauser L."/>
            <person name="Markowitz V."/>
            <person name="Cheng J.-F."/>
            <person name="Hugenholtz P."/>
            <person name="Woyke T."/>
            <person name="Wu D."/>
            <person name="Brambilla E."/>
            <person name="Klenk H.-P."/>
            <person name="Eisen J.A."/>
        </authorList>
    </citation>
    <scope>NUCLEOTIDE SEQUENCE</scope>
    <source>
        <strain evidence="13">DSM 6220</strain>
    </source>
</reference>
<dbReference type="Pfam" id="PF07650">
    <property type="entry name" value="KH_2"/>
    <property type="match status" value="1"/>
</dbReference>
<dbReference type="GO" id="GO:0003924">
    <property type="term" value="F:GTPase activity"/>
    <property type="evidence" value="ECO:0007669"/>
    <property type="project" value="UniProtKB-UniRule"/>
</dbReference>
<evidence type="ECO:0000256" key="2">
    <source>
        <dbReference type="ARBA" id="ARBA00020484"/>
    </source>
</evidence>
<dbReference type="GO" id="GO:0005525">
    <property type="term" value="F:GTP binding"/>
    <property type="evidence" value="ECO:0007669"/>
    <property type="project" value="UniProtKB-UniRule"/>
</dbReference>
<evidence type="ECO:0000256" key="7">
    <source>
        <dbReference type="ARBA" id="ARBA00023134"/>
    </source>
</evidence>
<feature type="binding site" evidence="8">
    <location>
        <begin position="134"/>
        <end position="137"/>
    </location>
    <ligand>
        <name>GTP</name>
        <dbReference type="ChEBI" id="CHEBI:37565"/>
    </ligand>
</feature>
<keyword evidence="4 8" id="KW-0699">rRNA-binding</keyword>
<dbReference type="SUPFAM" id="SSF54814">
    <property type="entry name" value="Prokaryotic type KH domain (KH-domain type II)"/>
    <property type="match status" value="1"/>
</dbReference>
<dbReference type="Gene3D" id="3.40.50.300">
    <property type="entry name" value="P-loop containing nucleotide triphosphate hydrolases"/>
    <property type="match status" value="1"/>
</dbReference>
<evidence type="ECO:0000256" key="9">
    <source>
        <dbReference type="PROSITE-ProRule" id="PRU01050"/>
    </source>
</evidence>
<dbReference type="OrthoDB" id="9805918at2"/>
<dbReference type="CDD" id="cd04163">
    <property type="entry name" value="Era"/>
    <property type="match status" value="1"/>
</dbReference>
<feature type="domain" description="Era-type G" evidence="12">
    <location>
        <begin position="17"/>
        <end position="185"/>
    </location>
</feature>
<feature type="region of interest" description="G1" evidence="9">
    <location>
        <begin position="25"/>
        <end position="32"/>
    </location>
</feature>
<feature type="region of interest" description="G5" evidence="9">
    <location>
        <begin position="164"/>
        <end position="166"/>
    </location>
</feature>
<comment type="similarity">
    <text evidence="1 8 9 10">Belongs to the TRAFAC class TrmE-Era-EngA-EngB-Septin-like GTPase superfamily. Era GTPase family.</text>
</comment>
<dbReference type="GO" id="GO:0043024">
    <property type="term" value="F:ribosomal small subunit binding"/>
    <property type="evidence" value="ECO:0007669"/>
    <property type="project" value="TreeGrafter"/>
</dbReference>
<dbReference type="PRINTS" id="PR00326">
    <property type="entry name" value="GTP1OBG"/>
</dbReference>
<evidence type="ECO:0000259" key="12">
    <source>
        <dbReference type="PROSITE" id="PS51713"/>
    </source>
</evidence>
<comment type="subcellular location">
    <subcellularLocation>
        <location evidence="8">Cytoplasm</location>
    </subcellularLocation>
    <subcellularLocation>
        <location evidence="8">Cell inner membrane</location>
        <topology evidence="8">Peripheral membrane protein</topology>
    </subcellularLocation>
</comment>
<dbReference type="InterPro" id="IPR015946">
    <property type="entry name" value="KH_dom-like_a/b"/>
</dbReference>
<dbReference type="Proteomes" id="UP000005234">
    <property type="component" value="Chromosome"/>
</dbReference>
<dbReference type="InterPro" id="IPR004044">
    <property type="entry name" value="KH_dom_type_2"/>
</dbReference>
<dbReference type="NCBIfam" id="TIGR00436">
    <property type="entry name" value="era"/>
    <property type="match status" value="1"/>
</dbReference>
<keyword evidence="5 8" id="KW-0547">Nucleotide-binding</keyword>
<feature type="region of interest" description="G2" evidence="9">
    <location>
        <begin position="51"/>
        <end position="55"/>
    </location>
</feature>
<dbReference type="InterPro" id="IPR006073">
    <property type="entry name" value="GTP-bd"/>
</dbReference>
<feature type="region of interest" description="G4" evidence="9">
    <location>
        <begin position="134"/>
        <end position="137"/>
    </location>
</feature>
<dbReference type="HAMAP" id="MF_00367">
    <property type="entry name" value="GTPase_Era"/>
    <property type="match status" value="1"/>
</dbReference>
<accession>H8L393</accession>
<protein>
    <recommendedName>
        <fullName evidence="2 8">GTPase Era</fullName>
    </recommendedName>
</protein>
<keyword evidence="8" id="KW-0997">Cell inner membrane</keyword>
<dbReference type="EMBL" id="CP003350">
    <property type="protein sequence ID" value="AFC85529.1"/>
    <property type="molecule type" value="Genomic_DNA"/>
</dbReference>
<feature type="binding site" evidence="8">
    <location>
        <begin position="25"/>
        <end position="32"/>
    </location>
    <ligand>
        <name>GTP</name>
        <dbReference type="ChEBI" id="CHEBI:37565"/>
    </ligand>
</feature>
<dbReference type="FunFam" id="3.30.300.20:FF:000003">
    <property type="entry name" value="GTPase Era"/>
    <property type="match status" value="1"/>
</dbReference>
<evidence type="ECO:0000313" key="13">
    <source>
        <dbReference type="EMBL" id="AFC85529.1"/>
    </source>
</evidence>
<comment type="subunit">
    <text evidence="8">Monomer.</text>
</comment>
<evidence type="ECO:0000256" key="6">
    <source>
        <dbReference type="ARBA" id="ARBA00022884"/>
    </source>
</evidence>
<dbReference type="InterPro" id="IPR005225">
    <property type="entry name" value="Small_GTP-bd"/>
</dbReference>
<evidence type="ECO:0000259" key="11">
    <source>
        <dbReference type="PROSITE" id="PS50823"/>
    </source>
</evidence>
<evidence type="ECO:0000256" key="4">
    <source>
        <dbReference type="ARBA" id="ARBA00022730"/>
    </source>
</evidence>
<dbReference type="NCBIfam" id="NF000908">
    <property type="entry name" value="PRK00089.1"/>
    <property type="match status" value="1"/>
</dbReference>
<dbReference type="InterPro" id="IPR005662">
    <property type="entry name" value="GTPase_Era-like"/>
</dbReference>
<keyword evidence="8" id="KW-1003">Cell membrane</keyword>
<dbReference type="eggNOG" id="COG1159">
    <property type="taxonomic scope" value="Bacteria"/>
</dbReference>
<keyword evidence="8" id="KW-0472">Membrane</keyword>
<evidence type="ECO:0000256" key="5">
    <source>
        <dbReference type="ARBA" id="ARBA00022741"/>
    </source>
</evidence>
<dbReference type="NCBIfam" id="TIGR00231">
    <property type="entry name" value="small_GTP"/>
    <property type="match status" value="1"/>
</dbReference>
<dbReference type="InterPro" id="IPR027417">
    <property type="entry name" value="P-loop_NTPase"/>
</dbReference>
<keyword evidence="7 8" id="KW-0342">GTP-binding</keyword>
<evidence type="ECO:0000313" key="14">
    <source>
        <dbReference type="Proteomes" id="UP000005234"/>
    </source>
</evidence>
<sequence length="309" mass="34604">MNISDPTGSELPESDFRCGTVALAGRPNVGKSTLLNALIGVRLSIVSPRPQTTRHRILGIASSDDAQILYVDTPGLHKGGKRAMNRSINRVARSAISEVDVLVQVIEAGRWTEEDQGLYQAMEGQDAPRLLVVNKVDLAKDKTILLPFMSKLLEEHSYAEVYYVSALKNKGLKELVAGIRQRLPQQAAIFGEDEVTDRSERFLAAELVREQLMRRLDQELPYATTVEIEQFQDRPDGVAEIHAVIWVERDGQKAIVIGQGGAQLKAIGTAARWHMEKLFERKVFLKLWVKVREGWVDDENALKKFGYTD</sequence>
<dbReference type="STRING" id="767434.Fraau_1068"/>
<dbReference type="SUPFAM" id="SSF52540">
    <property type="entry name" value="P-loop containing nucleoside triphosphate hydrolases"/>
    <property type="match status" value="1"/>
</dbReference>
<dbReference type="Pfam" id="PF01926">
    <property type="entry name" value="MMR_HSR1"/>
    <property type="match status" value="1"/>
</dbReference>
<dbReference type="AlphaFoldDB" id="H8L393"/>
<evidence type="ECO:0000256" key="3">
    <source>
        <dbReference type="ARBA" id="ARBA00022517"/>
    </source>
</evidence>
<dbReference type="GO" id="GO:0005829">
    <property type="term" value="C:cytosol"/>
    <property type="evidence" value="ECO:0007669"/>
    <property type="project" value="TreeGrafter"/>
</dbReference>
<evidence type="ECO:0000256" key="10">
    <source>
        <dbReference type="RuleBase" id="RU003761"/>
    </source>
</evidence>
<feature type="binding site" evidence="8">
    <location>
        <begin position="72"/>
        <end position="76"/>
    </location>
    <ligand>
        <name>GTP</name>
        <dbReference type="ChEBI" id="CHEBI:37565"/>
    </ligand>
</feature>
<dbReference type="PROSITE" id="PS50823">
    <property type="entry name" value="KH_TYPE_2"/>
    <property type="match status" value="1"/>
</dbReference>
<organism evidence="13 14">
    <name type="scientific">Frateuria aurantia (strain ATCC 33424 / DSM 6220 / KCTC 2777 / LMG 1558 / NBRC 3245 / NCIMB 13370)</name>
    <name type="common">Acetobacter aurantius</name>
    <dbReference type="NCBI Taxonomy" id="767434"/>
    <lineage>
        <taxon>Bacteria</taxon>
        <taxon>Pseudomonadati</taxon>
        <taxon>Pseudomonadota</taxon>
        <taxon>Gammaproteobacteria</taxon>
        <taxon>Lysobacterales</taxon>
        <taxon>Rhodanobacteraceae</taxon>
        <taxon>Frateuria</taxon>
    </lineage>
</organism>
<dbReference type="PANTHER" id="PTHR42698">
    <property type="entry name" value="GTPASE ERA"/>
    <property type="match status" value="1"/>
</dbReference>
<dbReference type="PANTHER" id="PTHR42698:SF1">
    <property type="entry name" value="GTPASE ERA, MITOCHONDRIAL"/>
    <property type="match status" value="1"/>
</dbReference>
<evidence type="ECO:0000256" key="1">
    <source>
        <dbReference type="ARBA" id="ARBA00007921"/>
    </source>
</evidence>
<dbReference type="InterPro" id="IPR009019">
    <property type="entry name" value="KH_sf_prok-type"/>
</dbReference>
<dbReference type="KEGG" id="fau:Fraau_1068"/>
<keyword evidence="8" id="KW-0963">Cytoplasm</keyword>
<keyword evidence="14" id="KW-1185">Reference proteome</keyword>
<dbReference type="CDD" id="cd22534">
    <property type="entry name" value="KH-II_Era"/>
    <property type="match status" value="1"/>
</dbReference>
<dbReference type="GO" id="GO:0070181">
    <property type="term" value="F:small ribosomal subunit rRNA binding"/>
    <property type="evidence" value="ECO:0007669"/>
    <property type="project" value="UniProtKB-UniRule"/>
</dbReference>
<dbReference type="RefSeq" id="WP_014402535.1">
    <property type="nucleotide sequence ID" value="NC_017033.1"/>
</dbReference>